<dbReference type="PANTHER" id="PTHR42930:SF3">
    <property type="entry name" value="PHOSPHATE-SPECIFIC TRANSPORT SYSTEM ACCESSORY PROTEIN PHOU"/>
    <property type="match status" value="1"/>
</dbReference>
<dbReference type="Gene3D" id="1.20.58.220">
    <property type="entry name" value="Phosphate transport system protein phou homolog 2, domain 2"/>
    <property type="match status" value="2"/>
</dbReference>
<comment type="subunit">
    <text evidence="3 8">Homodimer.</text>
</comment>
<evidence type="ECO:0000256" key="8">
    <source>
        <dbReference type="PIRNR" id="PIRNR003107"/>
    </source>
</evidence>
<keyword evidence="11" id="KW-1185">Reference proteome</keyword>
<evidence type="ECO:0000313" key="11">
    <source>
        <dbReference type="Proteomes" id="UP000094828"/>
    </source>
</evidence>
<evidence type="ECO:0000256" key="3">
    <source>
        <dbReference type="ARBA" id="ARBA00011738"/>
    </source>
</evidence>
<organism evidence="10 11">
    <name type="scientific">Planctopirus hydrillae</name>
    <dbReference type="NCBI Taxonomy" id="1841610"/>
    <lineage>
        <taxon>Bacteria</taxon>
        <taxon>Pseudomonadati</taxon>
        <taxon>Planctomycetota</taxon>
        <taxon>Planctomycetia</taxon>
        <taxon>Planctomycetales</taxon>
        <taxon>Planctomycetaceae</taxon>
        <taxon>Planctopirus</taxon>
    </lineage>
</organism>
<dbReference type="PIRSF" id="PIRSF003107">
    <property type="entry name" value="PhoU"/>
    <property type="match status" value="1"/>
</dbReference>
<dbReference type="PANTHER" id="PTHR42930">
    <property type="entry name" value="PHOSPHATE-SPECIFIC TRANSPORT SYSTEM ACCESSORY PROTEIN PHOU"/>
    <property type="match status" value="1"/>
</dbReference>
<dbReference type="RefSeq" id="WP_068850478.1">
    <property type="nucleotide sequence ID" value="NZ_LYDR01000144.1"/>
</dbReference>
<comment type="function">
    <text evidence="7 8">Plays a role in the regulation of phosphate uptake.</text>
</comment>
<reference evidence="10 11" key="1">
    <citation type="submission" date="2016-05" db="EMBL/GenBank/DDBJ databases">
        <title>Genomic and physiological characterization of Planctopirus sp. isolated from fresh water lake.</title>
        <authorList>
            <person name="Subhash Y."/>
            <person name="Ramana C."/>
        </authorList>
    </citation>
    <scope>NUCLEOTIDE SEQUENCE [LARGE SCALE GENOMIC DNA]</scope>
    <source>
        <strain evidence="10 11">JC280</strain>
    </source>
</reference>
<evidence type="ECO:0000259" key="9">
    <source>
        <dbReference type="Pfam" id="PF01895"/>
    </source>
</evidence>
<dbReference type="InterPro" id="IPR028366">
    <property type="entry name" value="PhoU"/>
</dbReference>
<evidence type="ECO:0000256" key="2">
    <source>
        <dbReference type="ARBA" id="ARBA00008107"/>
    </source>
</evidence>
<comment type="caution">
    <text evidence="10">The sequence shown here is derived from an EMBL/GenBank/DDBJ whole genome shotgun (WGS) entry which is preliminary data.</text>
</comment>
<feature type="domain" description="PhoU" evidence="9">
    <location>
        <begin position="17"/>
        <end position="103"/>
    </location>
</feature>
<dbReference type="GO" id="GO:0045936">
    <property type="term" value="P:negative regulation of phosphate metabolic process"/>
    <property type="evidence" value="ECO:0007669"/>
    <property type="project" value="InterPro"/>
</dbReference>
<evidence type="ECO:0000256" key="5">
    <source>
        <dbReference type="ARBA" id="ARBA00022490"/>
    </source>
</evidence>
<dbReference type="GO" id="GO:0005737">
    <property type="term" value="C:cytoplasm"/>
    <property type="evidence" value="ECO:0007669"/>
    <property type="project" value="UniProtKB-SubCell"/>
</dbReference>
<dbReference type="AlphaFoldDB" id="A0A1C3E7B0"/>
<dbReference type="OrthoDB" id="9814256at2"/>
<dbReference type="NCBIfam" id="TIGR02135">
    <property type="entry name" value="phoU_full"/>
    <property type="match status" value="1"/>
</dbReference>
<protein>
    <recommendedName>
        <fullName evidence="8">Phosphate-specific transport system accessory protein PhoU</fullName>
    </recommendedName>
</protein>
<dbReference type="SUPFAM" id="SSF109755">
    <property type="entry name" value="PhoU-like"/>
    <property type="match status" value="1"/>
</dbReference>
<evidence type="ECO:0000313" key="10">
    <source>
        <dbReference type="EMBL" id="ODA29145.1"/>
    </source>
</evidence>
<evidence type="ECO:0000256" key="1">
    <source>
        <dbReference type="ARBA" id="ARBA00004496"/>
    </source>
</evidence>
<evidence type="ECO:0000256" key="6">
    <source>
        <dbReference type="ARBA" id="ARBA00022592"/>
    </source>
</evidence>
<keyword evidence="6 8" id="KW-0592">Phosphate transport</keyword>
<keyword evidence="4 8" id="KW-0813">Transport</keyword>
<proteinExistence type="inferred from homology"/>
<dbReference type="Pfam" id="PF01895">
    <property type="entry name" value="PhoU"/>
    <property type="match status" value="2"/>
</dbReference>
<sequence length="224" mass="25900">MAIHLIRDLDALHRNVLTMCARVEELIDSAVDALHRRDYEKAEEIPAQDDEIDRMDVQIEEECLKLLALHQPVAVDLRRITTVMKISGELERVADLGVNISERALSIIRCGEVHVPDDFREMSHLALSMLHRSIDSYVDMDVKLARDVCQTDDRVDNLNREIIQDLILRMQRQPQLIELHMHLFSVCRQIERVADHATNIAEDVVYLVEGEIIRHRNRLETGTT</sequence>
<evidence type="ECO:0000256" key="4">
    <source>
        <dbReference type="ARBA" id="ARBA00022448"/>
    </source>
</evidence>
<feature type="domain" description="PhoU" evidence="9">
    <location>
        <begin position="120"/>
        <end position="204"/>
    </location>
</feature>
<keyword evidence="5 8" id="KW-0963">Cytoplasm</keyword>
<name>A0A1C3E7B0_9PLAN</name>
<dbReference type="STRING" id="1841610.A6X21_10065"/>
<evidence type="ECO:0000256" key="7">
    <source>
        <dbReference type="ARBA" id="ARBA00056181"/>
    </source>
</evidence>
<comment type="subcellular location">
    <subcellularLocation>
        <location evidence="1 8">Cytoplasm</location>
    </subcellularLocation>
</comment>
<dbReference type="FunFam" id="1.20.58.220:FF:000004">
    <property type="entry name" value="Phosphate-specific transport system accessory protein PhoU"/>
    <property type="match status" value="1"/>
</dbReference>
<gene>
    <name evidence="10" type="ORF">A6X21_10065</name>
</gene>
<comment type="similarity">
    <text evidence="2 8">Belongs to the PhoU family.</text>
</comment>
<dbReference type="EMBL" id="LYDR01000144">
    <property type="protein sequence ID" value="ODA29145.1"/>
    <property type="molecule type" value="Genomic_DNA"/>
</dbReference>
<dbReference type="Proteomes" id="UP000094828">
    <property type="component" value="Unassembled WGS sequence"/>
</dbReference>
<dbReference type="GO" id="GO:0006817">
    <property type="term" value="P:phosphate ion transport"/>
    <property type="evidence" value="ECO:0007669"/>
    <property type="project" value="UniProtKB-KW"/>
</dbReference>
<dbReference type="GO" id="GO:0030643">
    <property type="term" value="P:intracellular phosphate ion homeostasis"/>
    <property type="evidence" value="ECO:0007669"/>
    <property type="project" value="InterPro"/>
</dbReference>
<accession>A0A1C3E7B0</accession>
<dbReference type="InterPro" id="IPR038078">
    <property type="entry name" value="PhoU-like_sf"/>
</dbReference>
<dbReference type="InterPro" id="IPR026022">
    <property type="entry name" value="PhoU_dom"/>
</dbReference>